<dbReference type="GO" id="GO:0004222">
    <property type="term" value="F:metalloendopeptidase activity"/>
    <property type="evidence" value="ECO:0007669"/>
    <property type="project" value="InterPro"/>
</dbReference>
<protein>
    <submittedName>
        <fullName evidence="4">Peptidase</fullName>
    </submittedName>
</protein>
<organism evidence="4 5">
    <name type="scientific">Idiomarina piscisalsi</name>
    <dbReference type="NCBI Taxonomy" id="1096243"/>
    <lineage>
        <taxon>Bacteria</taxon>
        <taxon>Pseudomonadati</taxon>
        <taxon>Pseudomonadota</taxon>
        <taxon>Gammaproteobacteria</taxon>
        <taxon>Alteromonadales</taxon>
        <taxon>Idiomarinaceae</taxon>
        <taxon>Idiomarina</taxon>
    </lineage>
</organism>
<reference evidence="4 5" key="1">
    <citation type="journal article" date="2011" name="Front. Microbiol.">
        <title>Genomic signatures of strain selection and enhancement in Bacillus atrophaeus var. globigii, a historical biowarfare simulant.</title>
        <authorList>
            <person name="Gibbons H.S."/>
            <person name="Broomall S.M."/>
            <person name="McNew L.A."/>
            <person name="Daligault H."/>
            <person name="Chapman C."/>
            <person name="Bruce D."/>
            <person name="Karavis M."/>
            <person name="Krepps M."/>
            <person name="McGregor P.A."/>
            <person name="Hong C."/>
            <person name="Park K.H."/>
            <person name="Akmal A."/>
            <person name="Feldman A."/>
            <person name="Lin J.S."/>
            <person name="Chang W.E."/>
            <person name="Higgs B.W."/>
            <person name="Demirev P."/>
            <person name="Lindquist J."/>
            <person name="Liem A."/>
            <person name="Fochler E."/>
            <person name="Read T.D."/>
            <person name="Tapia R."/>
            <person name="Johnson S."/>
            <person name="Bishop-Lilly K.A."/>
            <person name="Detter C."/>
            <person name="Han C."/>
            <person name="Sozhamannan S."/>
            <person name="Rosenzweig C.N."/>
            <person name="Skowronski E.W."/>
        </authorList>
    </citation>
    <scope>NUCLEOTIDE SEQUENCE [LARGE SCALE GENOMIC DNA]</scope>
    <source>
        <strain evidence="4 5">TPS4-2</strain>
    </source>
</reference>
<evidence type="ECO:0000256" key="2">
    <source>
        <dbReference type="SAM" id="SignalP"/>
    </source>
</evidence>
<dbReference type="Gene3D" id="3.40.390.10">
    <property type="entry name" value="Collagenase (Catalytic Domain)"/>
    <property type="match status" value="1"/>
</dbReference>
<evidence type="ECO:0000259" key="3">
    <source>
        <dbReference type="PROSITE" id="PS50215"/>
    </source>
</evidence>
<dbReference type="InterPro" id="IPR001590">
    <property type="entry name" value="Peptidase_M12B"/>
</dbReference>
<dbReference type="GO" id="GO:0006508">
    <property type="term" value="P:proteolysis"/>
    <property type="evidence" value="ECO:0007669"/>
    <property type="project" value="InterPro"/>
</dbReference>
<feature type="chain" id="PRO_5019155609" evidence="2">
    <location>
        <begin position="20"/>
        <end position="856"/>
    </location>
</feature>
<feature type="signal peptide" evidence="2">
    <location>
        <begin position="1"/>
        <end position="19"/>
    </location>
</feature>
<dbReference type="RefSeq" id="WP_126751927.1">
    <property type="nucleotide sequence ID" value="NZ_JBHUMT010000013.1"/>
</dbReference>
<comment type="caution">
    <text evidence="4">The sequence shown here is derived from an EMBL/GenBank/DDBJ whole genome shotgun (WGS) entry which is preliminary data.</text>
</comment>
<keyword evidence="2" id="KW-0732">Signal</keyword>
<dbReference type="PROSITE" id="PS50215">
    <property type="entry name" value="ADAM_MEPRO"/>
    <property type="match status" value="1"/>
</dbReference>
<name>A0A432YTY7_9GAMM</name>
<dbReference type="EMBL" id="PIQA01000003">
    <property type="protein sequence ID" value="RUO66784.1"/>
    <property type="molecule type" value="Genomic_DNA"/>
</dbReference>
<sequence length="856" mass="91527">MKKIAAAVLVALTPIFTWAQSLGDAIQLDVNDETIEATLAERLSSQSSYRLTFETASGDTQHLGFMHRRGDNQLISITHPKAGSVIIRTVKGKTVVETTSLPPAEPKQPRIERKTPTSVKAQALPQKSYSIKKSAAPADEVQLFDNSLDVLFIYDDRLLGYAEENNYDLELAVQSAVDTSNQIFERSNLPISMTVAGLEPFRPESTTDFPNETPDTILDELIDDQRVIRLIDRYKADVVHFVGAENPDLCGIAFRASDFNTSDNRVNFVSGGSNAGYTAIDCMGSGTVAHEVGHNFGLKHDRYTLADNSSGGDGKQFDNHIPYGYIEGEGRFFTTMSYGSVCRSEFSSGECFSEAAFSSPDLVDINYGLPLGKAESEIDAANASLAAQRSSVIWSNNSSRTNVAGMQVTRSENDEVTLTWPRVEGADNYAIYSNACEELSEIFQQQLLDTASSQAVNTNGAVTPAGGGFDNLCVIAIDQLNPDAARWRFVSNASFSGDYTDASANYLLLNNNVLSLVEAGDQAQVTIELSDETTDNSAIQFALPVTASGTAVSQQVGIDNAAEWFSWEVTGSGTTRTMTVTLKQSLADISAGLDKDNVHNPYHLPLKVVNTEAPDFSVSSGLWIDPDSMTGGAAQAFVSQGERVGEVMTLDSAISVYNVPEDVAITVDDTDGVIQNFTAAEVEPAVEGERHIQLTGETPAVDQALSVPLQVNFSDGSGSINVSLTVEPRAIAPTIRSFRASNTIAGQTVSLTATVTDADGNLDASSIEVVRLNSDGSETSVSNVNYEGDTASASLGSLSTGDYEYRLTASDTEGNSETATTSFTVTEASSGSSGGNAAWLLLLVPIAWLVRRKSVT</sequence>
<evidence type="ECO:0000313" key="4">
    <source>
        <dbReference type="EMBL" id="RUO66784.1"/>
    </source>
</evidence>
<proteinExistence type="predicted"/>
<dbReference type="InterPro" id="IPR024079">
    <property type="entry name" value="MetalloPept_cat_dom_sf"/>
</dbReference>
<feature type="domain" description="Peptidase M12B" evidence="3">
    <location>
        <begin position="146"/>
        <end position="301"/>
    </location>
</feature>
<accession>A0A432YTY7</accession>
<dbReference type="Pfam" id="PF13582">
    <property type="entry name" value="Reprolysin_3"/>
    <property type="match status" value="1"/>
</dbReference>
<evidence type="ECO:0000256" key="1">
    <source>
        <dbReference type="SAM" id="MobiDB-lite"/>
    </source>
</evidence>
<evidence type="ECO:0000313" key="5">
    <source>
        <dbReference type="Proteomes" id="UP000288361"/>
    </source>
</evidence>
<dbReference type="SUPFAM" id="SSF55486">
    <property type="entry name" value="Metalloproteases ('zincins'), catalytic domain"/>
    <property type="match status" value="1"/>
</dbReference>
<gene>
    <name evidence="4" type="ORF">CWI73_05765</name>
</gene>
<dbReference type="AlphaFoldDB" id="A0A432YTY7"/>
<feature type="region of interest" description="Disordered" evidence="1">
    <location>
        <begin position="99"/>
        <end position="119"/>
    </location>
</feature>
<dbReference type="Proteomes" id="UP000288361">
    <property type="component" value="Unassembled WGS sequence"/>
</dbReference>